<proteinExistence type="predicted"/>
<gene>
    <name evidence="2" type="ORF">I6U50_00770</name>
</gene>
<sequence>MLLEPVISVIIPTFNRAKLLIETIDSFLNQTYLNWEIIIVDDGSKDNTKVQVKAIKDKRINFFIREEQFKKGPAGSRNYGLEKAKGDLILFFDDDDIAHPDLLKEVVLAFSKQNLDFVRYERQVFFGDFNYEFDKTKTADTFFIGIQDLYKMIINKLPFNTCAVIWKREAIGHEKFNENLFYSDEWEFFQRLLFKKLHGINLNKILLYARKHSNSSTGYFKNRDSLFLNSSRLAALLVIENLENNGFFNETLKKYFIRRGFELESYPIIYKSLKAANSRILEVWIYKIGFKAYPVLRPLFLLKGKIFSR</sequence>
<dbReference type="PANTHER" id="PTHR43685:SF2">
    <property type="entry name" value="GLYCOSYLTRANSFERASE 2-LIKE DOMAIN-CONTAINING PROTEIN"/>
    <property type="match status" value="1"/>
</dbReference>
<name>A0ABS0TC39_9FLAO</name>
<accession>A0ABS0TC39</accession>
<dbReference type="InterPro" id="IPR001173">
    <property type="entry name" value="Glyco_trans_2-like"/>
</dbReference>
<dbReference type="EMBL" id="JAEHNY010000001">
    <property type="protein sequence ID" value="MBI6118547.1"/>
    <property type="molecule type" value="Genomic_DNA"/>
</dbReference>
<evidence type="ECO:0000259" key="1">
    <source>
        <dbReference type="Pfam" id="PF00535"/>
    </source>
</evidence>
<dbReference type="Proteomes" id="UP000635665">
    <property type="component" value="Unassembled WGS sequence"/>
</dbReference>
<protein>
    <submittedName>
        <fullName evidence="2">Glycosyltransferase family 2 protein</fullName>
    </submittedName>
</protein>
<dbReference type="InterPro" id="IPR050834">
    <property type="entry name" value="Glycosyltransf_2"/>
</dbReference>
<dbReference type="CDD" id="cd00761">
    <property type="entry name" value="Glyco_tranf_GTA_type"/>
    <property type="match status" value="1"/>
</dbReference>
<comment type="caution">
    <text evidence="2">The sequence shown here is derived from an EMBL/GenBank/DDBJ whole genome shotgun (WGS) entry which is preliminary data.</text>
</comment>
<evidence type="ECO:0000313" key="2">
    <source>
        <dbReference type="EMBL" id="MBI6118547.1"/>
    </source>
</evidence>
<dbReference type="RefSeq" id="WP_198637505.1">
    <property type="nucleotide sequence ID" value="NZ_JAEHNY010000001.1"/>
</dbReference>
<reference evidence="2 3" key="1">
    <citation type="submission" date="2020-12" db="EMBL/GenBank/DDBJ databases">
        <title>Salegentibacter orientalis sp. nov., isolated from costal sediment.</title>
        <authorList>
            <person name="Lian F.-B."/>
        </authorList>
    </citation>
    <scope>NUCLEOTIDE SEQUENCE [LARGE SCALE GENOMIC DNA]</scope>
    <source>
        <strain evidence="2 3">F60176</strain>
    </source>
</reference>
<feature type="domain" description="Glycosyltransferase 2-like" evidence="1">
    <location>
        <begin position="8"/>
        <end position="145"/>
    </location>
</feature>
<organism evidence="2 3">
    <name type="scientific">Salegentibacter maritimus</name>
    <dbReference type="NCBI Taxonomy" id="2794347"/>
    <lineage>
        <taxon>Bacteria</taxon>
        <taxon>Pseudomonadati</taxon>
        <taxon>Bacteroidota</taxon>
        <taxon>Flavobacteriia</taxon>
        <taxon>Flavobacteriales</taxon>
        <taxon>Flavobacteriaceae</taxon>
        <taxon>Salegentibacter</taxon>
    </lineage>
</organism>
<dbReference type="Gene3D" id="3.90.550.10">
    <property type="entry name" value="Spore Coat Polysaccharide Biosynthesis Protein SpsA, Chain A"/>
    <property type="match status" value="1"/>
</dbReference>
<keyword evidence="3" id="KW-1185">Reference proteome</keyword>
<dbReference type="InterPro" id="IPR029044">
    <property type="entry name" value="Nucleotide-diphossugar_trans"/>
</dbReference>
<dbReference type="PANTHER" id="PTHR43685">
    <property type="entry name" value="GLYCOSYLTRANSFERASE"/>
    <property type="match status" value="1"/>
</dbReference>
<evidence type="ECO:0000313" key="3">
    <source>
        <dbReference type="Proteomes" id="UP000635665"/>
    </source>
</evidence>
<dbReference type="Pfam" id="PF00535">
    <property type="entry name" value="Glycos_transf_2"/>
    <property type="match status" value="1"/>
</dbReference>
<dbReference type="SUPFAM" id="SSF53448">
    <property type="entry name" value="Nucleotide-diphospho-sugar transferases"/>
    <property type="match status" value="1"/>
</dbReference>